<dbReference type="HOGENOM" id="CLU_2881263_0_0_4"/>
<sequence>MSQNQNDSTFDVTPAAEMEAEERELVIENSVEELQEHADHPLTDAEIEAKRLHLNDIKPKPEQ</sequence>
<keyword evidence="1" id="KW-0378">Hydrolase</keyword>
<protein>
    <submittedName>
        <fullName evidence="1">ATP synthase subunit epsilon 2</fullName>
        <ecNumber evidence="1">3.6.3.14</ecNumber>
    </submittedName>
</protein>
<dbReference type="EC" id="3.6.3.14" evidence="1"/>
<dbReference type="OrthoDB" id="8604081at2"/>
<organism evidence="1 2">
    <name type="scientific">Neisseria wadsworthii 9715</name>
    <dbReference type="NCBI Taxonomy" id="1030841"/>
    <lineage>
        <taxon>Bacteria</taxon>
        <taxon>Pseudomonadati</taxon>
        <taxon>Pseudomonadota</taxon>
        <taxon>Betaproteobacteria</taxon>
        <taxon>Neisseriales</taxon>
        <taxon>Neisseriaceae</taxon>
        <taxon>Neisseria</taxon>
    </lineage>
</organism>
<evidence type="ECO:0000313" key="1">
    <source>
        <dbReference type="EMBL" id="EGZ44562.1"/>
    </source>
</evidence>
<dbReference type="RefSeq" id="WP_009117228.1">
    <property type="nucleotide sequence ID" value="NZ_JH165159.1"/>
</dbReference>
<reference evidence="1 2" key="1">
    <citation type="submission" date="2011-06" db="EMBL/GenBank/DDBJ databases">
        <authorList>
            <person name="Muzny D."/>
            <person name="Qin X."/>
            <person name="Deng J."/>
            <person name="Jiang H."/>
            <person name="Liu Y."/>
            <person name="Qu J."/>
            <person name="Song X.-Z."/>
            <person name="Zhang L."/>
            <person name="Thornton R."/>
            <person name="Coyle M."/>
            <person name="Francisco L."/>
            <person name="Jackson L."/>
            <person name="Javaid M."/>
            <person name="Korchina V."/>
            <person name="Kovar C."/>
            <person name="Mata R."/>
            <person name="Mathew T."/>
            <person name="Ngo R."/>
            <person name="Nguyen L."/>
            <person name="Nguyen N."/>
            <person name="Okwuonu G."/>
            <person name="Ongeri F."/>
            <person name="Pham C."/>
            <person name="Simmons D."/>
            <person name="Wilczek-Boney K."/>
            <person name="Hale W."/>
            <person name="Jakkamsetti A."/>
            <person name="Pham P."/>
            <person name="Ruth R."/>
            <person name="San Lucas F."/>
            <person name="Warren J."/>
            <person name="Zhang J."/>
            <person name="Zhao Z."/>
            <person name="Zhou C."/>
            <person name="Zhu D."/>
            <person name="Lee S."/>
            <person name="Bess C."/>
            <person name="Blankenburg K."/>
            <person name="Forbes L."/>
            <person name="Fu Q."/>
            <person name="Gubbala S."/>
            <person name="Hirani K."/>
            <person name="Jayaseelan J.C."/>
            <person name="Lara F."/>
            <person name="Munidasa M."/>
            <person name="Palculict T."/>
            <person name="Patil S."/>
            <person name="Pu L.-L."/>
            <person name="Saada N."/>
            <person name="Tang L."/>
            <person name="Weissenberger G."/>
            <person name="Zhu Y."/>
            <person name="Hemphill L."/>
            <person name="Shang Y."/>
            <person name="Youmans B."/>
            <person name="Ayvaz T."/>
            <person name="Ross M."/>
            <person name="Santibanez J."/>
            <person name="Aqrawi P."/>
            <person name="Gross S."/>
            <person name="Joshi V."/>
            <person name="Fowler G."/>
            <person name="Nazareth L."/>
            <person name="Reid J."/>
            <person name="Worley K."/>
            <person name="Petrosino J."/>
            <person name="Highlander S."/>
            <person name="Gibbs R."/>
        </authorList>
    </citation>
    <scope>NUCLEOTIDE SEQUENCE [LARGE SCALE GENOMIC DNA]</scope>
    <source>
        <strain evidence="1 2">9715</strain>
    </source>
</reference>
<gene>
    <name evidence="1" type="ORF">HMPREF9370_2088</name>
</gene>
<name>G4CSU7_9NEIS</name>
<evidence type="ECO:0000313" key="2">
    <source>
        <dbReference type="Proteomes" id="UP000005336"/>
    </source>
</evidence>
<keyword evidence="2" id="KW-1185">Reference proteome</keyword>
<dbReference type="AlphaFoldDB" id="G4CSU7"/>
<comment type="caution">
    <text evidence="1">The sequence shown here is derived from an EMBL/GenBank/DDBJ whole genome shotgun (WGS) entry which is preliminary data.</text>
</comment>
<dbReference type="STRING" id="1030841.HMPREF9370_2088"/>
<dbReference type="PATRIC" id="fig|1030841.3.peg.2079"/>
<dbReference type="EMBL" id="AGAZ01000070">
    <property type="protein sequence ID" value="EGZ44562.1"/>
    <property type="molecule type" value="Genomic_DNA"/>
</dbReference>
<accession>G4CSU7</accession>
<dbReference type="GO" id="GO:0016787">
    <property type="term" value="F:hydrolase activity"/>
    <property type="evidence" value="ECO:0007669"/>
    <property type="project" value="UniProtKB-KW"/>
</dbReference>
<proteinExistence type="predicted"/>
<dbReference type="Proteomes" id="UP000005336">
    <property type="component" value="Unassembled WGS sequence"/>
</dbReference>